<feature type="compositionally biased region" description="Basic and acidic residues" evidence="1">
    <location>
        <begin position="55"/>
        <end position="72"/>
    </location>
</feature>
<feature type="region of interest" description="Disordered" evidence="1">
    <location>
        <begin position="45"/>
        <end position="86"/>
    </location>
</feature>
<dbReference type="OrthoDB" id="1708588at2759"/>
<evidence type="ECO:0000313" key="4">
    <source>
        <dbReference type="WBParaSite" id="EgrG_001166600"/>
    </source>
</evidence>
<sequence length="152" mass="17293">MKVEDFAGKILAVKEEFLRIAELVHDDVQSVSQFFDSFFVESVLSLNPPSGSKPDLTEKTGESSAHRSEPNRGKPMSEIADSDPVEDNEETLVQLINEMSVDELKFLKNQLLLELDWLDQAITSRKQFLRSVFNSEVQYQHSVLKRGFTTTK</sequence>
<evidence type="ECO:0000313" key="2">
    <source>
        <dbReference type="EMBL" id="CDS22510.1"/>
    </source>
</evidence>
<dbReference type="AlphaFoldDB" id="A0A068WXV8"/>
<dbReference type="WBParaSite" id="EgrG_001166600">
    <property type="protein sequence ID" value="EgrG_001166600"/>
    <property type="gene ID" value="EgrG_001166600"/>
</dbReference>
<organism evidence="2">
    <name type="scientific">Echinococcus granulosus</name>
    <name type="common">Hydatid tapeworm</name>
    <dbReference type="NCBI Taxonomy" id="6210"/>
    <lineage>
        <taxon>Eukaryota</taxon>
        <taxon>Metazoa</taxon>
        <taxon>Spiralia</taxon>
        <taxon>Lophotrochozoa</taxon>
        <taxon>Platyhelminthes</taxon>
        <taxon>Cestoda</taxon>
        <taxon>Eucestoda</taxon>
        <taxon>Cyclophyllidea</taxon>
        <taxon>Taeniidae</taxon>
        <taxon>Echinococcus</taxon>
        <taxon>Echinococcus granulosus group</taxon>
    </lineage>
</organism>
<name>A0A068WXV8_ECHGR</name>
<reference evidence="2" key="2">
    <citation type="submission" date="2014-06" db="EMBL/GenBank/DDBJ databases">
        <authorList>
            <person name="Aslett M."/>
        </authorList>
    </citation>
    <scope>NUCLEOTIDE SEQUENCE</scope>
</reference>
<dbReference type="Proteomes" id="UP000492820">
    <property type="component" value="Unassembled WGS sequence"/>
</dbReference>
<evidence type="ECO:0000313" key="3">
    <source>
        <dbReference type="Proteomes" id="UP000492820"/>
    </source>
</evidence>
<reference evidence="2 3" key="1">
    <citation type="journal article" date="2013" name="Nature">
        <title>The genomes of four tapeworm species reveal adaptations to parasitism.</title>
        <authorList>
            <person name="Tsai I.J."/>
            <person name="Zarowiecki M."/>
            <person name="Holroyd N."/>
            <person name="Garciarrubio A."/>
            <person name="Sanchez-Flores A."/>
            <person name="Brooks K.L."/>
            <person name="Tracey A."/>
            <person name="Bobes R.J."/>
            <person name="Fragoso G."/>
            <person name="Sciutto E."/>
            <person name="Aslett M."/>
            <person name="Beasley H."/>
            <person name="Bennett H.M."/>
            <person name="Cai J."/>
            <person name="Camicia F."/>
            <person name="Clark R."/>
            <person name="Cucher M."/>
            <person name="De Silva N."/>
            <person name="Day T.A."/>
            <person name="Deplazes P."/>
            <person name="Estrada K."/>
            <person name="Fernandez C."/>
            <person name="Holland P.W."/>
            <person name="Hou J."/>
            <person name="Hu S."/>
            <person name="Huckvale T."/>
            <person name="Hung S.S."/>
            <person name="Kamenetzky L."/>
            <person name="Keane J.A."/>
            <person name="Kiss F."/>
            <person name="Koziol U."/>
            <person name="Lambert O."/>
            <person name="Liu K."/>
            <person name="Luo X."/>
            <person name="Luo Y."/>
            <person name="Macchiaroli N."/>
            <person name="Nichol S."/>
            <person name="Paps J."/>
            <person name="Parkinson J."/>
            <person name="Pouchkina-Stantcheva N."/>
            <person name="Riddiford N."/>
            <person name="Rosenzvit M."/>
            <person name="Salinas G."/>
            <person name="Wasmuth J.D."/>
            <person name="Zamanian M."/>
            <person name="Zheng Y."/>
            <person name="Cai X."/>
            <person name="Soberon X."/>
            <person name="Olson P.D."/>
            <person name="Laclette J.P."/>
            <person name="Brehm K."/>
            <person name="Berriman M."/>
            <person name="Garciarrubio A."/>
            <person name="Bobes R.J."/>
            <person name="Fragoso G."/>
            <person name="Sanchez-Flores A."/>
            <person name="Estrada K."/>
            <person name="Cevallos M.A."/>
            <person name="Morett E."/>
            <person name="Gonzalez V."/>
            <person name="Portillo T."/>
            <person name="Ochoa-Leyva A."/>
            <person name="Jose M.V."/>
            <person name="Sciutto E."/>
            <person name="Landa A."/>
            <person name="Jimenez L."/>
            <person name="Valdes V."/>
            <person name="Carrero J.C."/>
            <person name="Larralde C."/>
            <person name="Morales-Montor J."/>
            <person name="Limon-Lason J."/>
            <person name="Soberon X."/>
            <person name="Laclette J.P."/>
        </authorList>
    </citation>
    <scope>NUCLEOTIDE SEQUENCE [LARGE SCALE GENOMIC DNA]</scope>
</reference>
<reference evidence="4" key="3">
    <citation type="submission" date="2020-10" db="UniProtKB">
        <authorList>
            <consortium name="WormBaseParasite"/>
        </authorList>
    </citation>
    <scope>IDENTIFICATION</scope>
</reference>
<evidence type="ECO:0000256" key="1">
    <source>
        <dbReference type="SAM" id="MobiDB-lite"/>
    </source>
</evidence>
<accession>A0A068WXV8</accession>
<gene>
    <name evidence="2" type="ORF">EgrG_001166600</name>
</gene>
<proteinExistence type="predicted"/>
<protein>
    <submittedName>
        <fullName evidence="4">Expressed conserved protein</fullName>
    </submittedName>
</protein>
<dbReference type="EMBL" id="LK028587">
    <property type="protein sequence ID" value="CDS22510.1"/>
    <property type="molecule type" value="Genomic_DNA"/>
</dbReference>